<dbReference type="HOGENOM" id="CLU_070505_0_0_2"/>
<feature type="domain" description="ATPase" evidence="1">
    <location>
        <begin position="15"/>
        <end position="226"/>
    </location>
</feature>
<dbReference type="InterPro" id="IPR027417">
    <property type="entry name" value="P-loop_NTPase"/>
</dbReference>
<evidence type="ECO:0000313" key="2">
    <source>
        <dbReference type="EMBL" id="ADM28231.1"/>
    </source>
</evidence>
<dbReference type="SUPFAM" id="SSF52540">
    <property type="entry name" value="P-loop containing nucleoside triphosphate hydrolases"/>
    <property type="match status" value="1"/>
</dbReference>
<keyword evidence="3" id="KW-1185">Reference proteome</keyword>
<gene>
    <name evidence="2" type="ordered locus">Igag_1428</name>
</gene>
<dbReference type="Pfam" id="PF01637">
    <property type="entry name" value="ATPase_2"/>
    <property type="match status" value="1"/>
</dbReference>
<dbReference type="GO" id="GO:0005524">
    <property type="term" value="F:ATP binding"/>
    <property type="evidence" value="ECO:0007669"/>
    <property type="project" value="InterPro"/>
</dbReference>
<dbReference type="EMBL" id="CP002098">
    <property type="protein sequence ID" value="ADM28231.1"/>
    <property type="molecule type" value="Genomic_DNA"/>
</dbReference>
<reference evidence="2 3" key="1">
    <citation type="journal article" date="2010" name="Stand. Genomic Sci.">
        <title>Complete genome sequence of Ignisphaera aggregans type strain (AQ1.S1).</title>
        <authorList>
            <person name="Goker M."/>
            <person name="Held B."/>
            <person name="Lapidus A."/>
            <person name="Nolan M."/>
            <person name="Spring S."/>
            <person name="Yasawong M."/>
            <person name="Lucas S."/>
            <person name="Glavina Del Rio T."/>
            <person name="Tice H."/>
            <person name="Cheng J.F."/>
            <person name="Goodwin L."/>
            <person name="Tapia R."/>
            <person name="Pitluck S."/>
            <person name="Liolios K."/>
            <person name="Ivanova N."/>
            <person name="Mavromatis K."/>
            <person name="Mikhailova N."/>
            <person name="Pati A."/>
            <person name="Chen A."/>
            <person name="Palaniappan K."/>
            <person name="Brambilla E."/>
            <person name="Land M."/>
            <person name="Hauser L."/>
            <person name="Chang Y.J."/>
            <person name="Jeffries C.D."/>
            <person name="Brettin T."/>
            <person name="Detter J.C."/>
            <person name="Han C."/>
            <person name="Rohde M."/>
            <person name="Sikorski J."/>
            <person name="Woyke T."/>
            <person name="Bristow J."/>
            <person name="Eisen J.A."/>
            <person name="Markowitz V."/>
            <person name="Hugenholtz P."/>
            <person name="Kyrpides N.C."/>
            <person name="Klenk H.P."/>
        </authorList>
    </citation>
    <scope>NUCLEOTIDE SEQUENCE [LARGE SCALE GENOMIC DNA]</scope>
    <source>
        <strain evidence="3">DSM 17230 / JCM 13409 / AQ1.S1</strain>
    </source>
</reference>
<evidence type="ECO:0000259" key="1">
    <source>
        <dbReference type="Pfam" id="PF01637"/>
    </source>
</evidence>
<dbReference type="BioCyc" id="IAGG583356:GHAH-1418-MONOMER"/>
<dbReference type="InterPro" id="IPR011579">
    <property type="entry name" value="ATPase_dom"/>
</dbReference>
<sequence length="340" mass="40277">MKRIKLAFAGREIEFIDRERALKQIFEWAEKGTWDVHVIYGPEGCGKTALLKQIKMLLEEEFNYYVIYVSPLAKDLREILIYTPTIREIVEEVVKSFPESYSKIVDVAITIASRVMRRIRKPKIAVLMDDIFQAIGLDKAEIYTKILLNLIEYPPEEYERIVVIVVSSEGVTWERIGRHRWADIFVMWNMSRDGFEELYKLLPEPKPSFEEVWRLTGGNPDVLEKLYKSNWSVEAVLSRIIREKSLYEWISTLDSYTRELLEEALEDPDAILRKLREEAARKLRDELIARNLISRMWERDEFGWIDFPPPEKDLELGIGEFYAWQTPLHREAVRRILKKF</sequence>
<dbReference type="Gene3D" id="3.40.50.300">
    <property type="entry name" value="P-loop containing nucleotide triphosphate hydrolases"/>
    <property type="match status" value="1"/>
</dbReference>
<dbReference type="KEGG" id="iag:Igag_1428"/>
<dbReference type="Proteomes" id="UP000001304">
    <property type="component" value="Chromosome"/>
</dbReference>
<accession>E0SQH5</accession>
<proteinExistence type="predicted"/>
<evidence type="ECO:0000313" key="3">
    <source>
        <dbReference type="Proteomes" id="UP000001304"/>
    </source>
</evidence>
<name>E0SQH5_IGNAA</name>
<dbReference type="STRING" id="583356.Igag_1428"/>
<dbReference type="AlphaFoldDB" id="E0SQH5"/>
<protein>
    <submittedName>
        <fullName evidence="2">ATPase</fullName>
    </submittedName>
</protein>
<organism evidence="2 3">
    <name type="scientific">Ignisphaera aggregans (strain DSM 17230 / JCM 13409 / AQ1.S1)</name>
    <dbReference type="NCBI Taxonomy" id="583356"/>
    <lineage>
        <taxon>Archaea</taxon>
        <taxon>Thermoproteota</taxon>
        <taxon>Thermoprotei</taxon>
        <taxon>Desulfurococcales</taxon>
        <taxon>Desulfurococcaceae</taxon>
        <taxon>Ignisphaera</taxon>
    </lineage>
</organism>